<dbReference type="PANTHER" id="PTHR43103">
    <property type="entry name" value="NUCLEOSIDE-DIPHOSPHATE-SUGAR EPIMERASE"/>
    <property type="match status" value="1"/>
</dbReference>
<organism evidence="5 6">
    <name type="scientific">Clathrus columnatus</name>
    <dbReference type="NCBI Taxonomy" id="1419009"/>
    <lineage>
        <taxon>Eukaryota</taxon>
        <taxon>Fungi</taxon>
        <taxon>Dikarya</taxon>
        <taxon>Basidiomycota</taxon>
        <taxon>Agaricomycotina</taxon>
        <taxon>Agaricomycetes</taxon>
        <taxon>Phallomycetidae</taxon>
        <taxon>Phallales</taxon>
        <taxon>Clathraceae</taxon>
        <taxon>Clathrus</taxon>
    </lineage>
</organism>
<dbReference type="EMBL" id="BPWL01000006">
    <property type="protein sequence ID" value="GJJ11567.1"/>
    <property type="molecule type" value="Genomic_DNA"/>
</dbReference>
<dbReference type="InterPro" id="IPR036291">
    <property type="entry name" value="NAD(P)-bd_dom_sf"/>
</dbReference>
<dbReference type="PANTHER" id="PTHR43103:SF5">
    <property type="entry name" value="4-EPIMERASE, PUTATIVE (AFU_ORTHOLOGUE AFUA_7G00360)-RELATED"/>
    <property type="match status" value="1"/>
</dbReference>
<evidence type="ECO:0000256" key="1">
    <source>
        <dbReference type="ARBA" id="ARBA00007637"/>
    </source>
</evidence>
<dbReference type="GO" id="GO:0016491">
    <property type="term" value="F:oxidoreductase activity"/>
    <property type="evidence" value="ECO:0007669"/>
    <property type="project" value="UniProtKB-KW"/>
</dbReference>
<evidence type="ECO:0000313" key="5">
    <source>
        <dbReference type="EMBL" id="GJJ11567.1"/>
    </source>
</evidence>
<comment type="similarity">
    <text evidence="1">Belongs to the NAD(P)-dependent epimerase/dehydratase family.</text>
</comment>
<sequence length="279" mass="30954">MKIAITGANGIVGRCVVTQATDEGHSVIGIDAVERSEYIVKSDKYSFIQADLRDFEVTLKSLRDCGAVIHLAGIRSPGDGRAETHNTNVTISWNVLRAATELGITRIAQASSINAIGLYYNLSPASLDYLPLDEEHPCRPDDPYSLSKVICEQQADAIVRRYPHIRIASLRPHHVVPSRDIPLKSAKGNAWKHLWGYTLEGSCARAFLLAVTVSEASFPNSHQVFFVVEPDIASNEDISVLLERHWKDIPVRKDIKTTGFFDCGKLERFLGWKADSVKE</sequence>
<keyword evidence="2" id="KW-0560">Oxidoreductase</keyword>
<gene>
    <name evidence="5" type="ORF">Clacol_005801</name>
</gene>
<evidence type="ECO:0000256" key="3">
    <source>
        <dbReference type="ARBA" id="ARBA00023027"/>
    </source>
</evidence>
<name>A0AAV5AAB3_9AGAM</name>
<evidence type="ECO:0000256" key="2">
    <source>
        <dbReference type="ARBA" id="ARBA00023002"/>
    </source>
</evidence>
<feature type="domain" description="NAD-dependent epimerase/dehydratase" evidence="4">
    <location>
        <begin position="3"/>
        <end position="176"/>
    </location>
</feature>
<protein>
    <recommendedName>
        <fullName evidence="4">NAD-dependent epimerase/dehydratase domain-containing protein</fullName>
    </recommendedName>
</protein>
<dbReference type="SUPFAM" id="SSF51735">
    <property type="entry name" value="NAD(P)-binding Rossmann-fold domains"/>
    <property type="match status" value="1"/>
</dbReference>
<dbReference type="Gene3D" id="3.40.50.720">
    <property type="entry name" value="NAD(P)-binding Rossmann-like Domain"/>
    <property type="match status" value="1"/>
</dbReference>
<proteinExistence type="inferred from homology"/>
<keyword evidence="3" id="KW-0520">NAD</keyword>
<evidence type="ECO:0000313" key="6">
    <source>
        <dbReference type="Proteomes" id="UP001050691"/>
    </source>
</evidence>
<comment type="caution">
    <text evidence="5">The sequence shown here is derived from an EMBL/GenBank/DDBJ whole genome shotgun (WGS) entry which is preliminary data.</text>
</comment>
<dbReference type="Pfam" id="PF01370">
    <property type="entry name" value="Epimerase"/>
    <property type="match status" value="1"/>
</dbReference>
<evidence type="ECO:0000259" key="4">
    <source>
        <dbReference type="Pfam" id="PF01370"/>
    </source>
</evidence>
<accession>A0AAV5AAB3</accession>
<dbReference type="AlphaFoldDB" id="A0AAV5AAB3"/>
<reference evidence="5" key="1">
    <citation type="submission" date="2021-10" db="EMBL/GenBank/DDBJ databases">
        <title>De novo Genome Assembly of Clathrus columnatus (Basidiomycota, Fungi) Using Illumina and Nanopore Sequence Data.</title>
        <authorList>
            <person name="Ogiso-Tanaka E."/>
            <person name="Itagaki H."/>
            <person name="Hosoya T."/>
            <person name="Hosaka K."/>
        </authorList>
    </citation>
    <scope>NUCLEOTIDE SEQUENCE</scope>
    <source>
        <strain evidence="5">MO-923</strain>
    </source>
</reference>
<dbReference type="InterPro" id="IPR001509">
    <property type="entry name" value="Epimerase_deHydtase"/>
</dbReference>
<keyword evidence="6" id="KW-1185">Reference proteome</keyword>
<dbReference type="Proteomes" id="UP001050691">
    <property type="component" value="Unassembled WGS sequence"/>
</dbReference>